<proteinExistence type="predicted"/>
<keyword evidence="2" id="KW-1185">Reference proteome</keyword>
<sequence>MYKLLNYVRTFTIHKQRCFRRPLSSKEIEIVRRHDRPRDETKKNPWNLIKGEIRHFSSKGDPNDYYDWELKVEQNLDSLHCKDLIKVKLISLSFEDYALILWNEIAV</sequence>
<evidence type="ECO:0000313" key="1">
    <source>
        <dbReference type="EMBL" id="RDX66281.1"/>
    </source>
</evidence>
<feature type="non-terminal residue" evidence="1">
    <location>
        <position position="1"/>
    </location>
</feature>
<dbReference type="EMBL" id="QJKJ01013510">
    <property type="protein sequence ID" value="RDX66281.1"/>
    <property type="molecule type" value="Genomic_DNA"/>
</dbReference>
<name>A0A371EJS3_MUCPR</name>
<gene>
    <name evidence="1" type="ORF">CR513_54970</name>
</gene>
<protein>
    <submittedName>
        <fullName evidence="1">Uncharacterized protein</fullName>
    </submittedName>
</protein>
<organism evidence="1 2">
    <name type="scientific">Mucuna pruriens</name>
    <name type="common">Velvet bean</name>
    <name type="synonym">Dolichos pruriens</name>
    <dbReference type="NCBI Taxonomy" id="157652"/>
    <lineage>
        <taxon>Eukaryota</taxon>
        <taxon>Viridiplantae</taxon>
        <taxon>Streptophyta</taxon>
        <taxon>Embryophyta</taxon>
        <taxon>Tracheophyta</taxon>
        <taxon>Spermatophyta</taxon>
        <taxon>Magnoliopsida</taxon>
        <taxon>eudicotyledons</taxon>
        <taxon>Gunneridae</taxon>
        <taxon>Pentapetalae</taxon>
        <taxon>rosids</taxon>
        <taxon>fabids</taxon>
        <taxon>Fabales</taxon>
        <taxon>Fabaceae</taxon>
        <taxon>Papilionoideae</taxon>
        <taxon>50 kb inversion clade</taxon>
        <taxon>NPAAA clade</taxon>
        <taxon>indigoferoid/millettioid clade</taxon>
        <taxon>Phaseoleae</taxon>
        <taxon>Mucuna</taxon>
    </lineage>
</organism>
<dbReference type="AlphaFoldDB" id="A0A371EJS3"/>
<comment type="caution">
    <text evidence="1">The sequence shown here is derived from an EMBL/GenBank/DDBJ whole genome shotgun (WGS) entry which is preliminary data.</text>
</comment>
<reference evidence="1" key="1">
    <citation type="submission" date="2018-05" db="EMBL/GenBank/DDBJ databases">
        <title>Draft genome of Mucuna pruriens seed.</title>
        <authorList>
            <person name="Nnadi N.E."/>
            <person name="Vos R."/>
            <person name="Hasami M.H."/>
            <person name="Devisetty U.K."/>
            <person name="Aguiy J.C."/>
        </authorList>
    </citation>
    <scope>NUCLEOTIDE SEQUENCE [LARGE SCALE GENOMIC DNA]</scope>
    <source>
        <strain evidence="1">JCA_2017</strain>
    </source>
</reference>
<accession>A0A371EJS3</accession>
<evidence type="ECO:0000313" key="2">
    <source>
        <dbReference type="Proteomes" id="UP000257109"/>
    </source>
</evidence>
<dbReference type="Proteomes" id="UP000257109">
    <property type="component" value="Unassembled WGS sequence"/>
</dbReference>